<dbReference type="EMBL" id="SMOL01000559">
    <property type="protein sequence ID" value="KAB2605443.1"/>
    <property type="molecule type" value="Genomic_DNA"/>
</dbReference>
<evidence type="ECO:0000313" key="4">
    <source>
        <dbReference type="EMBL" id="KAB2605443.1"/>
    </source>
</evidence>
<comment type="caution">
    <text evidence="4">The sequence shown here is derived from an EMBL/GenBank/DDBJ whole genome shotgun (WGS) entry which is preliminary data.</text>
</comment>
<proteinExistence type="predicted"/>
<reference evidence="4 5" key="3">
    <citation type="submission" date="2019-11" db="EMBL/GenBank/DDBJ databases">
        <title>A de novo genome assembly of a pear dwarfing rootstock.</title>
        <authorList>
            <person name="Wang F."/>
            <person name="Wang J."/>
            <person name="Li S."/>
            <person name="Zhang Y."/>
            <person name="Fang M."/>
            <person name="Ma L."/>
            <person name="Zhao Y."/>
            <person name="Jiang S."/>
        </authorList>
    </citation>
    <scope>NUCLEOTIDE SEQUENCE [LARGE SCALE GENOMIC DNA]</scope>
    <source>
        <strain evidence="4">S2</strain>
        <tissue evidence="4">Leaf</tissue>
    </source>
</reference>
<keyword evidence="2" id="KW-0812">Transmembrane</keyword>
<organism evidence="4 5">
    <name type="scientific">Pyrus ussuriensis x Pyrus communis</name>
    <dbReference type="NCBI Taxonomy" id="2448454"/>
    <lineage>
        <taxon>Eukaryota</taxon>
        <taxon>Viridiplantae</taxon>
        <taxon>Streptophyta</taxon>
        <taxon>Embryophyta</taxon>
        <taxon>Tracheophyta</taxon>
        <taxon>Spermatophyta</taxon>
        <taxon>Magnoliopsida</taxon>
        <taxon>eudicotyledons</taxon>
        <taxon>Gunneridae</taxon>
        <taxon>Pentapetalae</taxon>
        <taxon>rosids</taxon>
        <taxon>fabids</taxon>
        <taxon>Rosales</taxon>
        <taxon>Rosaceae</taxon>
        <taxon>Amygdaloideae</taxon>
        <taxon>Maleae</taxon>
        <taxon>Pyrus</taxon>
    </lineage>
</organism>
<dbReference type="InterPro" id="IPR013103">
    <property type="entry name" value="RVT_2"/>
</dbReference>
<feature type="transmembrane region" description="Helical" evidence="2">
    <location>
        <begin position="327"/>
        <end position="349"/>
    </location>
</feature>
<dbReference type="AlphaFoldDB" id="A0A5N5FR15"/>
<gene>
    <name evidence="4" type="ORF">D8674_005160</name>
</gene>
<evidence type="ECO:0000256" key="2">
    <source>
        <dbReference type="SAM" id="Phobius"/>
    </source>
</evidence>
<protein>
    <submittedName>
        <fullName evidence="4">Sodium/metabolite cotransporter BASS1</fullName>
    </submittedName>
</protein>
<evidence type="ECO:0000256" key="1">
    <source>
        <dbReference type="ARBA" id="ARBA00004141"/>
    </source>
</evidence>
<dbReference type="Proteomes" id="UP000327157">
    <property type="component" value="Chromosome 11"/>
</dbReference>
<dbReference type="Pfam" id="PF07727">
    <property type="entry name" value="RVT_2"/>
    <property type="match status" value="1"/>
</dbReference>
<sequence length="359" mass="39609">MQTRSKSGIRKKKAFSTSVQSSVDIIEPTTFKAATKVPEWKVAMQEEIDVLHAQNTFTLVPMPLGQEEGIDYNEIFSPVVKPTTVSSSELIDAIITNLTKAFDMKDLGQLHYFLGLEINYLSTGLFVSQTKYIRNLLHKVDLQDSKPCATPYLPYHRLLKFEGAPYHSPEQYRSIVGALQYLTFTRPDIAFSVNQCCQFMHSPMDSDVVAVKRILSPNRVLWKCGTFGFNDSSKHVISRATPVMPPIAVATVGVLCWNAIAQSSSAILTSGKQVVLASALLHSSGFFFGYIISRMLGLDVTSSRTISIENSVLRIVLAGQHFGNPLTAVPCAVSSVCHSILGSALAGFWRQIVRTQKQD</sequence>
<accession>A0A5N5FR15</accession>
<dbReference type="Gene3D" id="1.20.1530.20">
    <property type="match status" value="1"/>
</dbReference>
<reference evidence="4 5" key="1">
    <citation type="submission" date="2019-09" db="EMBL/GenBank/DDBJ databases">
        <authorList>
            <person name="Ou C."/>
        </authorList>
    </citation>
    <scope>NUCLEOTIDE SEQUENCE [LARGE SCALE GENOMIC DNA]</scope>
    <source>
        <strain evidence="4">S2</strain>
        <tissue evidence="4">Leaf</tissue>
    </source>
</reference>
<reference evidence="5" key="2">
    <citation type="submission" date="2019-10" db="EMBL/GenBank/DDBJ databases">
        <title>A de novo genome assembly of a pear dwarfing rootstock.</title>
        <authorList>
            <person name="Wang F."/>
            <person name="Wang J."/>
            <person name="Li S."/>
            <person name="Zhang Y."/>
            <person name="Fang M."/>
            <person name="Ma L."/>
            <person name="Zhao Y."/>
            <person name="Jiang S."/>
        </authorList>
    </citation>
    <scope>NUCLEOTIDE SEQUENCE [LARGE SCALE GENOMIC DNA]</scope>
</reference>
<comment type="subcellular location">
    <subcellularLocation>
        <location evidence="1">Membrane</location>
        <topology evidence="1">Multi-pass membrane protein</topology>
    </subcellularLocation>
</comment>
<feature type="domain" description="Reverse transcriptase Ty1/copia-type" evidence="3">
    <location>
        <begin position="86"/>
        <end position="153"/>
    </location>
</feature>
<dbReference type="InterPro" id="IPR004710">
    <property type="entry name" value="Bilac:Na_transpt"/>
</dbReference>
<dbReference type="OrthoDB" id="1300685at2759"/>
<keyword evidence="2" id="KW-0472">Membrane</keyword>
<feature type="transmembrane region" description="Helical" evidence="2">
    <location>
        <begin position="273"/>
        <end position="292"/>
    </location>
</feature>
<name>A0A5N5FR15_9ROSA</name>
<keyword evidence="5" id="KW-1185">Reference proteome</keyword>
<evidence type="ECO:0000313" key="5">
    <source>
        <dbReference type="Proteomes" id="UP000327157"/>
    </source>
</evidence>
<dbReference type="PANTHER" id="PTHR10361:SF28">
    <property type="entry name" value="P3 PROTEIN-RELATED"/>
    <property type="match status" value="1"/>
</dbReference>
<keyword evidence="2" id="KW-1133">Transmembrane helix</keyword>
<evidence type="ECO:0000259" key="3">
    <source>
        <dbReference type="Pfam" id="PF07727"/>
    </source>
</evidence>
<dbReference type="InterPro" id="IPR038770">
    <property type="entry name" value="Na+/solute_symporter_sf"/>
</dbReference>
<feature type="transmembrane region" description="Helical" evidence="2">
    <location>
        <begin position="243"/>
        <end position="261"/>
    </location>
</feature>
<dbReference type="GO" id="GO:0016020">
    <property type="term" value="C:membrane"/>
    <property type="evidence" value="ECO:0007669"/>
    <property type="project" value="UniProtKB-SubCell"/>
</dbReference>
<dbReference type="PANTHER" id="PTHR10361">
    <property type="entry name" value="SODIUM-BILE ACID COTRANSPORTER"/>
    <property type="match status" value="1"/>
</dbReference>